<organism evidence="1 2">
    <name type="scientific">Actinacidiphila acidipaludis</name>
    <dbReference type="NCBI Taxonomy" id="2873382"/>
    <lineage>
        <taxon>Bacteria</taxon>
        <taxon>Bacillati</taxon>
        <taxon>Actinomycetota</taxon>
        <taxon>Actinomycetes</taxon>
        <taxon>Kitasatosporales</taxon>
        <taxon>Streptomycetaceae</taxon>
        <taxon>Actinacidiphila</taxon>
    </lineage>
</organism>
<protein>
    <submittedName>
        <fullName evidence="1">YfbM family protein</fullName>
    </submittedName>
</protein>
<dbReference type="InterPro" id="IPR035944">
    <property type="entry name" value="YfbM-like_sf"/>
</dbReference>
<keyword evidence="2" id="KW-1185">Reference proteome</keyword>
<dbReference type="EMBL" id="JAINZZ010000017">
    <property type="protein sequence ID" value="MBY8879146.1"/>
    <property type="molecule type" value="Genomic_DNA"/>
</dbReference>
<dbReference type="Gene3D" id="3.40.1760.10">
    <property type="entry name" value="YfbM-like super family"/>
    <property type="match status" value="1"/>
</dbReference>
<accession>A0ABS7Q7L4</accession>
<evidence type="ECO:0000313" key="1">
    <source>
        <dbReference type="EMBL" id="MBY8879146.1"/>
    </source>
</evidence>
<comment type="caution">
    <text evidence="1">The sequence shown here is derived from an EMBL/GenBank/DDBJ whole genome shotgun (WGS) entry which is preliminary data.</text>
</comment>
<reference evidence="1 2" key="1">
    <citation type="submission" date="2021-08" db="EMBL/GenBank/DDBJ databases">
        <title>WGS of actinomycetes from Thailand.</title>
        <authorList>
            <person name="Thawai C."/>
        </authorList>
    </citation>
    <scope>NUCLEOTIDE SEQUENCE [LARGE SCALE GENOMIC DNA]</scope>
    <source>
        <strain evidence="1 2">PLK6-54</strain>
    </source>
</reference>
<proteinExistence type="predicted"/>
<dbReference type="Proteomes" id="UP000778578">
    <property type="component" value="Unassembled WGS sequence"/>
</dbReference>
<evidence type="ECO:0000313" key="2">
    <source>
        <dbReference type="Proteomes" id="UP000778578"/>
    </source>
</evidence>
<sequence length="173" mass="18385">MAVTQQLARVTEEYLAACRRSASASPDGDPQWDPPSSDCLDLDWAPALLERAGEVAGLDPAQQEALVPATDGDAELDLGFLSAPPHGIGPFGPAPTALTADGVARVGALLAEIDPERLLAAVPQDPRKAATLLGRAAEGLGDPRAYLRTHLTLLRRFYAQASRRGLLVVQWWD</sequence>
<dbReference type="RefSeq" id="WP_222963284.1">
    <property type="nucleotide sequence ID" value="NZ_JAINZZ010000017.1"/>
</dbReference>
<name>A0ABS7Q7L4_9ACTN</name>
<gene>
    <name evidence="1" type="ORF">K7862_16090</name>
</gene>